<dbReference type="Gene3D" id="3.40.50.1820">
    <property type="entry name" value="alpha/beta hydrolase"/>
    <property type="match status" value="1"/>
</dbReference>
<dbReference type="AlphaFoldDB" id="F4S474"/>
<keyword evidence="2" id="KW-1185">Reference proteome</keyword>
<protein>
    <submittedName>
        <fullName evidence="1">Uncharacterized protein</fullName>
    </submittedName>
</protein>
<dbReference type="PANTHER" id="PTHR37574">
    <property type="entry name" value="LIPASE B"/>
    <property type="match status" value="1"/>
</dbReference>
<dbReference type="Proteomes" id="UP000001072">
    <property type="component" value="Unassembled WGS sequence"/>
</dbReference>
<dbReference type="GeneID" id="18936501"/>
<dbReference type="EMBL" id="GL883146">
    <property type="protein sequence ID" value="EGG00534.1"/>
    <property type="molecule type" value="Genomic_DNA"/>
</dbReference>
<dbReference type="RefSeq" id="XP_007416181.1">
    <property type="nucleotide sequence ID" value="XM_007416119.1"/>
</dbReference>
<gene>
    <name evidence="1" type="ORF">MELLADRAFT_93206</name>
</gene>
<dbReference type="HOGENOM" id="CLU_2558763_0_0_1"/>
<organism evidence="2">
    <name type="scientific">Melampsora larici-populina (strain 98AG31 / pathotype 3-4-7)</name>
    <name type="common">Poplar leaf rust fungus</name>
    <dbReference type="NCBI Taxonomy" id="747676"/>
    <lineage>
        <taxon>Eukaryota</taxon>
        <taxon>Fungi</taxon>
        <taxon>Dikarya</taxon>
        <taxon>Basidiomycota</taxon>
        <taxon>Pucciniomycotina</taxon>
        <taxon>Pucciniomycetes</taxon>
        <taxon>Pucciniales</taxon>
        <taxon>Melampsoraceae</taxon>
        <taxon>Melampsora</taxon>
    </lineage>
</organism>
<dbReference type="KEGG" id="mlr:MELLADRAFT_93206"/>
<evidence type="ECO:0000313" key="1">
    <source>
        <dbReference type="EMBL" id="EGG00534.1"/>
    </source>
</evidence>
<dbReference type="InParanoid" id="F4S474"/>
<proteinExistence type="predicted"/>
<dbReference type="OrthoDB" id="4605274at2759"/>
<name>F4S474_MELLP</name>
<dbReference type="InterPro" id="IPR029058">
    <property type="entry name" value="AB_hydrolase_fold"/>
</dbReference>
<dbReference type="VEuPathDB" id="FungiDB:MELLADRAFT_93206"/>
<accession>F4S474</accession>
<evidence type="ECO:0000313" key="2">
    <source>
        <dbReference type="Proteomes" id="UP000001072"/>
    </source>
</evidence>
<reference evidence="2" key="1">
    <citation type="journal article" date="2011" name="Proc. Natl. Acad. Sci. U.S.A.">
        <title>Obligate biotrophy features unraveled by the genomic analysis of rust fungi.</title>
        <authorList>
            <person name="Duplessis S."/>
            <person name="Cuomo C.A."/>
            <person name="Lin Y.-C."/>
            <person name="Aerts A."/>
            <person name="Tisserant E."/>
            <person name="Veneault-Fourrey C."/>
            <person name="Joly D.L."/>
            <person name="Hacquard S."/>
            <person name="Amselem J."/>
            <person name="Cantarel B.L."/>
            <person name="Chiu R."/>
            <person name="Coutinho P.M."/>
            <person name="Feau N."/>
            <person name="Field M."/>
            <person name="Frey P."/>
            <person name="Gelhaye E."/>
            <person name="Goldberg J."/>
            <person name="Grabherr M.G."/>
            <person name="Kodira C.D."/>
            <person name="Kohler A."/>
            <person name="Kuees U."/>
            <person name="Lindquist E.A."/>
            <person name="Lucas S.M."/>
            <person name="Mago R."/>
            <person name="Mauceli E."/>
            <person name="Morin E."/>
            <person name="Murat C."/>
            <person name="Pangilinan J.L."/>
            <person name="Park R."/>
            <person name="Pearson M."/>
            <person name="Quesneville H."/>
            <person name="Rouhier N."/>
            <person name="Sakthikumar S."/>
            <person name="Salamov A.A."/>
            <person name="Schmutz J."/>
            <person name="Selles B."/>
            <person name="Shapiro H."/>
            <person name="Tanguay P."/>
            <person name="Tuskan G.A."/>
            <person name="Henrissat B."/>
            <person name="Van de Peer Y."/>
            <person name="Rouze P."/>
            <person name="Ellis J.G."/>
            <person name="Dodds P.N."/>
            <person name="Schein J.E."/>
            <person name="Zhong S."/>
            <person name="Hamelin R.C."/>
            <person name="Grigoriev I.V."/>
            <person name="Szabo L.J."/>
            <person name="Martin F."/>
        </authorList>
    </citation>
    <scope>NUCLEOTIDE SEQUENCE [LARGE SCALE GENOMIC DNA]</scope>
    <source>
        <strain evidence="2">98AG31 / pathotype 3-4-7</strain>
    </source>
</reference>
<dbReference type="PANTHER" id="PTHR37574:SF1">
    <property type="entry name" value="LIPASE B"/>
    <property type="match status" value="1"/>
</dbReference>
<sequence length="82" mass="8691">MSAVFNRTAENGGLETLVPTTSIFTLLDEFILPQASNSTGPAYLSGASNIAIQDACGRKRIVDHLYALALSALADEDDKGFD</sequence>
<dbReference type="InterPro" id="IPR053228">
    <property type="entry name" value="Stereospecific_Lipase"/>
</dbReference>